<dbReference type="EMBL" id="SRLO01000288">
    <property type="protein sequence ID" value="TNN62666.1"/>
    <property type="molecule type" value="Genomic_DNA"/>
</dbReference>
<proteinExistence type="predicted"/>
<dbReference type="AlphaFoldDB" id="A0A4Z2HA81"/>
<evidence type="ECO:0000313" key="1">
    <source>
        <dbReference type="EMBL" id="TNN62666.1"/>
    </source>
</evidence>
<protein>
    <submittedName>
        <fullName evidence="1">Uncharacterized protein</fullName>
    </submittedName>
</protein>
<organism evidence="1 2">
    <name type="scientific">Liparis tanakae</name>
    <name type="common">Tanaka's snailfish</name>
    <dbReference type="NCBI Taxonomy" id="230148"/>
    <lineage>
        <taxon>Eukaryota</taxon>
        <taxon>Metazoa</taxon>
        <taxon>Chordata</taxon>
        <taxon>Craniata</taxon>
        <taxon>Vertebrata</taxon>
        <taxon>Euteleostomi</taxon>
        <taxon>Actinopterygii</taxon>
        <taxon>Neopterygii</taxon>
        <taxon>Teleostei</taxon>
        <taxon>Neoteleostei</taxon>
        <taxon>Acanthomorphata</taxon>
        <taxon>Eupercaria</taxon>
        <taxon>Perciformes</taxon>
        <taxon>Cottioidei</taxon>
        <taxon>Cottales</taxon>
        <taxon>Liparidae</taxon>
        <taxon>Liparis</taxon>
    </lineage>
</organism>
<dbReference type="Proteomes" id="UP000314294">
    <property type="component" value="Unassembled WGS sequence"/>
</dbReference>
<evidence type="ECO:0000313" key="2">
    <source>
        <dbReference type="Proteomes" id="UP000314294"/>
    </source>
</evidence>
<comment type="caution">
    <text evidence="1">The sequence shown here is derived from an EMBL/GenBank/DDBJ whole genome shotgun (WGS) entry which is preliminary data.</text>
</comment>
<keyword evidence="2" id="KW-1185">Reference proteome</keyword>
<sequence length="128" mass="13657">MGRVCLPSMEAGGQFALKGGGGWWVEQVVWCSWLAPSSRGEAAARAGAPMRPLPPGPTPSSALVPGRARPINGCHGNTPGPQIHRFQIVAPAHYRKGKGVRRLMCRYHLLKSALLVCKQPDGLACIHS</sequence>
<accession>A0A4Z2HA81</accession>
<reference evidence="1 2" key="1">
    <citation type="submission" date="2019-03" db="EMBL/GenBank/DDBJ databases">
        <title>First draft genome of Liparis tanakae, snailfish: a comprehensive survey of snailfish specific genes.</title>
        <authorList>
            <person name="Kim W."/>
            <person name="Song I."/>
            <person name="Jeong J.-H."/>
            <person name="Kim D."/>
            <person name="Kim S."/>
            <person name="Ryu S."/>
            <person name="Song J.Y."/>
            <person name="Lee S.K."/>
        </authorList>
    </citation>
    <scope>NUCLEOTIDE SEQUENCE [LARGE SCALE GENOMIC DNA]</scope>
    <source>
        <tissue evidence="1">Muscle</tissue>
    </source>
</reference>
<name>A0A4Z2HA81_9TELE</name>
<gene>
    <name evidence="1" type="ORF">EYF80_027107</name>
</gene>